<evidence type="ECO:0000259" key="4">
    <source>
        <dbReference type="PROSITE" id="PS50968"/>
    </source>
</evidence>
<accession>A0A2Z3GUZ7</accession>
<reference evidence="5 6" key="1">
    <citation type="submission" date="2018-01" db="EMBL/GenBank/DDBJ databases">
        <title>G. obscuriglobus.</title>
        <authorList>
            <person name="Franke J."/>
            <person name="Blomberg W."/>
            <person name="Selmecki A."/>
        </authorList>
    </citation>
    <scope>NUCLEOTIDE SEQUENCE [LARGE SCALE GENOMIC DNA]</scope>
    <source>
        <strain evidence="5 6">DSM 5831</strain>
    </source>
</reference>
<organism evidence="5 6">
    <name type="scientific">Gemmata obscuriglobus</name>
    <dbReference type="NCBI Taxonomy" id="114"/>
    <lineage>
        <taxon>Bacteria</taxon>
        <taxon>Pseudomonadati</taxon>
        <taxon>Planctomycetota</taxon>
        <taxon>Planctomycetia</taxon>
        <taxon>Gemmatales</taxon>
        <taxon>Gemmataceae</taxon>
        <taxon>Gemmata</taxon>
    </lineage>
</organism>
<dbReference type="SUPFAM" id="SSF51230">
    <property type="entry name" value="Single hybrid motif"/>
    <property type="match status" value="1"/>
</dbReference>
<dbReference type="PANTHER" id="PTHR11715">
    <property type="entry name" value="GLYCINE CLEAVAGE SYSTEM H PROTEIN"/>
    <property type="match status" value="1"/>
</dbReference>
<dbReference type="GO" id="GO:0005960">
    <property type="term" value="C:glycine cleavage complex"/>
    <property type="evidence" value="ECO:0007669"/>
    <property type="project" value="InterPro"/>
</dbReference>
<comment type="cofactor">
    <cofactor evidence="1">
        <name>(R)-lipoate</name>
        <dbReference type="ChEBI" id="CHEBI:83088"/>
    </cofactor>
</comment>
<dbReference type="InterPro" id="IPR000089">
    <property type="entry name" value="Biotin_lipoyl"/>
</dbReference>
<proteinExistence type="inferred from homology"/>
<dbReference type="Gene3D" id="2.40.50.100">
    <property type="match status" value="1"/>
</dbReference>
<dbReference type="CDD" id="cd06848">
    <property type="entry name" value="GCS_H"/>
    <property type="match status" value="1"/>
</dbReference>
<keyword evidence="6" id="KW-1185">Reference proteome</keyword>
<protein>
    <submittedName>
        <fullName evidence="5">Glycine cleavage system protein H</fullName>
    </submittedName>
</protein>
<dbReference type="AlphaFoldDB" id="A0A2Z3GUZ7"/>
<gene>
    <name evidence="5" type="ORF">C1280_15475</name>
</gene>
<comment type="similarity">
    <text evidence="2">Belongs to the GcvH family.</text>
</comment>
<keyword evidence="3" id="KW-0450">Lipoyl</keyword>
<dbReference type="EMBL" id="CP025958">
    <property type="protein sequence ID" value="AWM38249.1"/>
    <property type="molecule type" value="Genomic_DNA"/>
</dbReference>
<dbReference type="RefSeq" id="WP_010040028.1">
    <property type="nucleotide sequence ID" value="NZ_CP025958.1"/>
</dbReference>
<name>A0A2Z3GUZ7_9BACT</name>
<evidence type="ECO:0000313" key="5">
    <source>
        <dbReference type="EMBL" id="AWM38249.1"/>
    </source>
</evidence>
<dbReference type="PANTHER" id="PTHR11715:SF3">
    <property type="entry name" value="GLYCINE CLEAVAGE SYSTEM H PROTEIN-RELATED"/>
    <property type="match status" value="1"/>
</dbReference>
<evidence type="ECO:0000256" key="3">
    <source>
        <dbReference type="ARBA" id="ARBA00022823"/>
    </source>
</evidence>
<dbReference type="InterPro" id="IPR002930">
    <property type="entry name" value="GCV_H"/>
</dbReference>
<dbReference type="OrthoDB" id="9796712at2"/>
<feature type="domain" description="Lipoyl-binding" evidence="4">
    <location>
        <begin position="38"/>
        <end position="121"/>
    </location>
</feature>
<dbReference type="InterPro" id="IPR003016">
    <property type="entry name" value="2-oxoA_DH_lipoyl-BS"/>
</dbReference>
<evidence type="ECO:0000256" key="2">
    <source>
        <dbReference type="ARBA" id="ARBA00009249"/>
    </source>
</evidence>
<dbReference type="GO" id="GO:0005829">
    <property type="term" value="C:cytosol"/>
    <property type="evidence" value="ECO:0007669"/>
    <property type="project" value="TreeGrafter"/>
</dbReference>
<dbReference type="GO" id="GO:0019464">
    <property type="term" value="P:glycine decarboxylation via glycine cleavage system"/>
    <property type="evidence" value="ECO:0007669"/>
    <property type="project" value="InterPro"/>
</dbReference>
<sequence>MPEPLVFMMGKHPAPVPGDLRYCKNHMWCRPAGEQPSVLVFGFTAYAVRLMQDVYFLEWRVDAGKMVTLRQEIGFIETQKATSGLYAPVAGTVVRFNTALLNDPGTINLDSYGAGWLFELIGDAAETLDAAGYYAHLEAGWDATQRMIKGQINAGAE</sequence>
<dbReference type="PROSITE" id="PS00189">
    <property type="entry name" value="LIPOYL"/>
    <property type="match status" value="1"/>
</dbReference>
<dbReference type="GO" id="GO:0009249">
    <property type="term" value="P:protein lipoylation"/>
    <property type="evidence" value="ECO:0007669"/>
    <property type="project" value="TreeGrafter"/>
</dbReference>
<evidence type="ECO:0000256" key="1">
    <source>
        <dbReference type="ARBA" id="ARBA00001938"/>
    </source>
</evidence>
<dbReference type="Pfam" id="PF01597">
    <property type="entry name" value="GCV_H"/>
    <property type="match status" value="1"/>
</dbReference>
<dbReference type="Proteomes" id="UP000245802">
    <property type="component" value="Chromosome"/>
</dbReference>
<evidence type="ECO:0000313" key="6">
    <source>
        <dbReference type="Proteomes" id="UP000245802"/>
    </source>
</evidence>
<dbReference type="KEGG" id="gog:C1280_15475"/>
<dbReference type="InterPro" id="IPR011053">
    <property type="entry name" value="Single_hybrid_motif"/>
</dbReference>
<dbReference type="InterPro" id="IPR033753">
    <property type="entry name" value="GCV_H/Fam206"/>
</dbReference>
<dbReference type="PROSITE" id="PS50968">
    <property type="entry name" value="BIOTINYL_LIPOYL"/>
    <property type="match status" value="1"/>
</dbReference>